<keyword evidence="3" id="KW-0482">Metalloprotease</keyword>
<feature type="transmembrane region" description="Helical" evidence="1">
    <location>
        <begin position="89"/>
        <end position="108"/>
    </location>
</feature>
<evidence type="ECO:0000313" key="4">
    <source>
        <dbReference type="Proteomes" id="UP000479563"/>
    </source>
</evidence>
<organism evidence="3 4">
    <name type="scientific">Agathobacter rectalis</name>
    <dbReference type="NCBI Taxonomy" id="39491"/>
    <lineage>
        <taxon>Bacteria</taxon>
        <taxon>Bacillati</taxon>
        <taxon>Bacillota</taxon>
        <taxon>Clostridia</taxon>
        <taxon>Lachnospirales</taxon>
        <taxon>Lachnospiraceae</taxon>
        <taxon>Agathobacter</taxon>
    </lineage>
</organism>
<keyword evidence="3" id="KW-0378">Hydrolase</keyword>
<feature type="transmembrane region" description="Helical" evidence="1">
    <location>
        <begin position="56"/>
        <end position="77"/>
    </location>
</feature>
<proteinExistence type="predicted"/>
<evidence type="ECO:0000256" key="1">
    <source>
        <dbReference type="SAM" id="Phobius"/>
    </source>
</evidence>
<evidence type="ECO:0000313" key="3">
    <source>
        <dbReference type="EMBL" id="MSC61427.1"/>
    </source>
</evidence>
<dbReference type="GO" id="GO:0008237">
    <property type="term" value="F:metallopeptidase activity"/>
    <property type="evidence" value="ECO:0007669"/>
    <property type="project" value="UniProtKB-KW"/>
</dbReference>
<keyword evidence="1" id="KW-0472">Membrane</keyword>
<dbReference type="Proteomes" id="UP000479563">
    <property type="component" value="Unassembled WGS sequence"/>
</dbReference>
<dbReference type="GO" id="GO:0080120">
    <property type="term" value="P:CAAX-box protein maturation"/>
    <property type="evidence" value="ECO:0007669"/>
    <property type="project" value="UniProtKB-ARBA"/>
</dbReference>
<feature type="transmembrane region" description="Helical" evidence="1">
    <location>
        <begin position="192"/>
        <end position="214"/>
    </location>
</feature>
<feature type="transmembrane region" description="Helical" evidence="1">
    <location>
        <begin position="221"/>
        <end position="241"/>
    </location>
</feature>
<dbReference type="GO" id="GO:0004175">
    <property type="term" value="F:endopeptidase activity"/>
    <property type="evidence" value="ECO:0007669"/>
    <property type="project" value="UniProtKB-ARBA"/>
</dbReference>
<keyword evidence="3" id="KW-0645">Protease</keyword>
<dbReference type="InterPro" id="IPR003675">
    <property type="entry name" value="Rce1/LyrA-like_dom"/>
</dbReference>
<feature type="transmembrane region" description="Helical" evidence="1">
    <location>
        <begin position="120"/>
        <end position="143"/>
    </location>
</feature>
<accession>A0A6L5TB55</accession>
<sequence>MRSGRSLSDEKNKSDKPILNKVMILPFGLVILFIVYRTLVFSVIMNCIPIMQEHYIIAETIRNCIDIMTIVVLMFIFKVKTGRGGVKGYLKGVGIYGLPVLMFTLFEIGNSTLWIFGGHAGLYGSGLIGYIVVNVLLYITVGIEEELMFRSVVTECVLRKNSNIIVFASVYSGLLFGLAHITNFIFDADMTMFNKWCTMIMACVFGFTLAVIFLRTKSIGAVITLHFLWDFADFMNHMMIVERYRYGGSYNALALQIPVLIVMLVIAVFCMYKRQMRLQSV</sequence>
<feature type="transmembrane region" description="Helical" evidence="1">
    <location>
        <begin position="253"/>
        <end position="272"/>
    </location>
</feature>
<reference evidence="3 4" key="1">
    <citation type="journal article" date="2019" name="Nat. Med.">
        <title>A library of human gut bacterial isolates paired with longitudinal multiomics data enables mechanistic microbiome research.</title>
        <authorList>
            <person name="Poyet M."/>
            <person name="Groussin M."/>
            <person name="Gibbons S.M."/>
            <person name="Avila-Pacheco J."/>
            <person name="Jiang X."/>
            <person name="Kearney S.M."/>
            <person name="Perrotta A.R."/>
            <person name="Berdy B."/>
            <person name="Zhao S."/>
            <person name="Lieberman T.D."/>
            <person name="Swanson P.K."/>
            <person name="Smith M."/>
            <person name="Roesemann S."/>
            <person name="Alexander J.E."/>
            <person name="Rich S.A."/>
            <person name="Livny J."/>
            <person name="Vlamakis H."/>
            <person name="Clish C."/>
            <person name="Bullock K."/>
            <person name="Deik A."/>
            <person name="Scott J."/>
            <person name="Pierce K.A."/>
            <person name="Xavier R.J."/>
            <person name="Alm E.J."/>
        </authorList>
    </citation>
    <scope>NUCLEOTIDE SEQUENCE [LARGE SCALE GENOMIC DNA]</scope>
    <source>
        <strain evidence="3 4">BIOML-A11</strain>
    </source>
</reference>
<dbReference type="GO" id="GO:0006508">
    <property type="term" value="P:proteolysis"/>
    <property type="evidence" value="ECO:0007669"/>
    <property type="project" value="UniProtKB-KW"/>
</dbReference>
<keyword evidence="1" id="KW-0812">Transmembrane</keyword>
<name>A0A6L5TB55_9FIRM</name>
<comment type="caution">
    <text evidence="3">The sequence shown here is derived from an EMBL/GenBank/DDBJ whole genome shotgun (WGS) entry which is preliminary data.</text>
</comment>
<feature type="transmembrane region" description="Helical" evidence="1">
    <location>
        <begin position="164"/>
        <end position="186"/>
    </location>
</feature>
<gene>
    <name evidence="3" type="ORF">GKE07_14740</name>
</gene>
<feature type="domain" description="CAAX prenyl protease 2/Lysostaphin resistance protein A-like" evidence="2">
    <location>
        <begin position="131"/>
        <end position="231"/>
    </location>
</feature>
<dbReference type="Pfam" id="PF02517">
    <property type="entry name" value="Rce1-like"/>
    <property type="match status" value="1"/>
</dbReference>
<feature type="transmembrane region" description="Helical" evidence="1">
    <location>
        <begin position="21"/>
        <end position="44"/>
    </location>
</feature>
<keyword evidence="1" id="KW-1133">Transmembrane helix</keyword>
<dbReference type="AlphaFoldDB" id="A0A6L5TB55"/>
<protein>
    <submittedName>
        <fullName evidence="3">CPBP family intramembrane metalloprotease</fullName>
    </submittedName>
</protein>
<dbReference type="EMBL" id="WKQP01000035">
    <property type="protein sequence ID" value="MSC61427.1"/>
    <property type="molecule type" value="Genomic_DNA"/>
</dbReference>
<evidence type="ECO:0000259" key="2">
    <source>
        <dbReference type="Pfam" id="PF02517"/>
    </source>
</evidence>